<dbReference type="EMBL" id="VHIZ01000056">
    <property type="protein sequence ID" value="TPV22214.1"/>
    <property type="molecule type" value="Genomic_DNA"/>
</dbReference>
<dbReference type="PANTHER" id="PTHR39168:SF1">
    <property type="entry name" value="TRANSCRIPTIONAL REGULATORY PROTEIN"/>
    <property type="match status" value="1"/>
</dbReference>
<comment type="caution">
    <text evidence="2">The sequence shown here is derived from an EMBL/GenBank/DDBJ whole genome shotgun (WGS) entry which is preliminary data.</text>
</comment>
<reference evidence="2 3" key="1">
    <citation type="submission" date="2019-06" db="EMBL/GenBank/DDBJ databases">
        <title>Taxogenomics and systematics of the genus Pantoea.</title>
        <authorList>
            <person name="Tambong J.T."/>
        </authorList>
    </citation>
    <scope>NUCLEOTIDE SEQUENCE [LARGE SCALE GENOMIC DNA]</scope>
    <source>
        <strain evidence="2 3">LMG 2558</strain>
    </source>
</reference>
<dbReference type="NCBIfam" id="NF033788">
    <property type="entry name" value="HTH_metalloreg"/>
    <property type="match status" value="1"/>
</dbReference>
<dbReference type="InterPro" id="IPR036388">
    <property type="entry name" value="WH-like_DNA-bd_sf"/>
</dbReference>
<evidence type="ECO:0000313" key="2">
    <source>
        <dbReference type="EMBL" id="TPV22214.1"/>
    </source>
</evidence>
<dbReference type="SUPFAM" id="SSF46785">
    <property type="entry name" value="Winged helix' DNA-binding domain"/>
    <property type="match status" value="1"/>
</dbReference>
<dbReference type="InterPro" id="IPR001845">
    <property type="entry name" value="HTH_ArsR_DNA-bd_dom"/>
</dbReference>
<name>A0ABY2Z3H9_9GAMM</name>
<dbReference type="PROSITE" id="PS50987">
    <property type="entry name" value="HTH_ARSR_2"/>
    <property type="match status" value="1"/>
</dbReference>
<evidence type="ECO:0000313" key="3">
    <source>
        <dbReference type="Proteomes" id="UP000316142"/>
    </source>
</evidence>
<dbReference type="Pfam" id="PF01022">
    <property type="entry name" value="HTH_5"/>
    <property type="match status" value="1"/>
</dbReference>
<dbReference type="CDD" id="cd00090">
    <property type="entry name" value="HTH_ARSR"/>
    <property type="match status" value="1"/>
</dbReference>
<evidence type="ECO:0000259" key="1">
    <source>
        <dbReference type="PROSITE" id="PS50987"/>
    </source>
</evidence>
<organism evidence="2 3">
    <name type="scientific">Pantoea anthophila</name>
    <dbReference type="NCBI Taxonomy" id="470931"/>
    <lineage>
        <taxon>Bacteria</taxon>
        <taxon>Pseudomonadati</taxon>
        <taxon>Pseudomonadota</taxon>
        <taxon>Gammaproteobacteria</taxon>
        <taxon>Enterobacterales</taxon>
        <taxon>Erwiniaceae</taxon>
        <taxon>Pantoea</taxon>
    </lineage>
</organism>
<accession>A0ABY2Z3H9</accession>
<dbReference type="PRINTS" id="PR00778">
    <property type="entry name" value="HTHARSR"/>
</dbReference>
<sequence>MATPQPHNAPDDSDALENAIAGVAAAMADPSRVRMLSALMDGRAWTATELSAVTDVAPSTASAHLTRLMNSGLIVCLAQGRHRYYRLNGSDIATLIENMMGVSWQRIAAPESTAPRALRTARTCYDHLAGEIAVQIYASLVHQGWITPEGSAVTLHGRQQFLALQIDLSQPGRRKACCGCLDWSERQFHLGGYAGAALLIGFEQQGWLTRQAGYREVAFTVAGLRHLQQIFGVTPR</sequence>
<dbReference type="InterPro" id="IPR036390">
    <property type="entry name" value="WH_DNA-bd_sf"/>
</dbReference>
<dbReference type="SMART" id="SM00418">
    <property type="entry name" value="HTH_ARSR"/>
    <property type="match status" value="1"/>
</dbReference>
<dbReference type="Gene3D" id="1.10.10.10">
    <property type="entry name" value="Winged helix-like DNA-binding domain superfamily/Winged helix DNA-binding domain"/>
    <property type="match status" value="1"/>
</dbReference>
<dbReference type="InterPro" id="IPR052543">
    <property type="entry name" value="HTH_Metal-responsive_Reg"/>
</dbReference>
<protein>
    <submittedName>
        <fullName evidence="2">Winged helix-turn-helix transcriptional regulator</fullName>
    </submittedName>
</protein>
<feature type="domain" description="HTH arsR-type" evidence="1">
    <location>
        <begin position="12"/>
        <end position="107"/>
    </location>
</feature>
<dbReference type="Proteomes" id="UP000316142">
    <property type="component" value="Unassembled WGS sequence"/>
</dbReference>
<gene>
    <name evidence="2" type="ORF">FJW00_18705</name>
</gene>
<dbReference type="RefSeq" id="WP_140925334.1">
    <property type="nucleotide sequence ID" value="NZ_CP122311.1"/>
</dbReference>
<proteinExistence type="predicted"/>
<dbReference type="InterPro" id="IPR011991">
    <property type="entry name" value="ArsR-like_HTH"/>
</dbReference>
<keyword evidence="3" id="KW-1185">Reference proteome</keyword>
<dbReference type="PANTHER" id="PTHR39168">
    <property type="entry name" value="TRANSCRIPTIONAL REGULATOR-RELATED"/>
    <property type="match status" value="1"/>
</dbReference>